<dbReference type="EMBL" id="WHNP01000056">
    <property type="protein sequence ID" value="MPW22074.1"/>
    <property type="molecule type" value="Genomic_DNA"/>
</dbReference>
<name>A0A7X1NHM5_9BURK</name>
<keyword evidence="2" id="KW-0812">Transmembrane</keyword>
<evidence type="ECO:0000313" key="4">
    <source>
        <dbReference type="Proteomes" id="UP000484381"/>
    </source>
</evidence>
<keyword evidence="2" id="KW-1133">Transmembrane helix</keyword>
<dbReference type="Gene3D" id="1.20.950.20">
    <property type="entry name" value="Transmembrane di-heme cytochromes, Chain C"/>
    <property type="match status" value="1"/>
</dbReference>
<comment type="caution">
    <text evidence="3">The sequence shown here is derived from an EMBL/GenBank/DDBJ whole genome shotgun (WGS) entry which is preliminary data.</text>
</comment>
<dbReference type="SUPFAM" id="SSF103501">
    <property type="entry name" value="Respiratory nitrate reductase 1 gamma chain"/>
    <property type="match status" value="1"/>
</dbReference>
<feature type="transmembrane region" description="Helical" evidence="2">
    <location>
        <begin position="265"/>
        <end position="286"/>
    </location>
</feature>
<keyword evidence="4" id="KW-1185">Reference proteome</keyword>
<evidence type="ECO:0000256" key="2">
    <source>
        <dbReference type="SAM" id="Phobius"/>
    </source>
</evidence>
<proteinExistence type="predicted"/>
<feature type="transmembrane region" description="Helical" evidence="2">
    <location>
        <begin position="363"/>
        <end position="383"/>
    </location>
</feature>
<dbReference type="NCBIfam" id="NF011607">
    <property type="entry name" value="PRK15033.1"/>
    <property type="match status" value="1"/>
</dbReference>
<protein>
    <submittedName>
        <fullName evidence="3">Tricarballylate utilization 4Fe-4S protein TcuB</fullName>
    </submittedName>
</protein>
<feature type="transmembrane region" description="Helical" evidence="2">
    <location>
        <begin position="148"/>
        <end position="168"/>
    </location>
</feature>
<dbReference type="InterPro" id="IPR036197">
    <property type="entry name" value="NarG-like_sf"/>
</dbReference>
<dbReference type="AlphaFoldDB" id="A0A7X1NHM5"/>
<reference evidence="3 4" key="1">
    <citation type="submission" date="2019-10" db="EMBL/GenBank/DDBJ databases">
        <title>Paraburkholderia sp. isolated from nodules of Mimosa pudica from Brazilian Atlantic Forest soils.</title>
        <authorList>
            <person name="Paulitsch F."/>
            <person name="Hungria M."/>
            <person name="Dall'Agnol R."/>
        </authorList>
    </citation>
    <scope>NUCLEOTIDE SEQUENCE [LARGE SCALE GENOMIC DNA]</scope>
    <source>
        <strain evidence="3 4">CNPSo 3157</strain>
    </source>
</reference>
<accession>A0A7X1NHM5</accession>
<dbReference type="NCBIfam" id="TIGR02484">
    <property type="entry name" value="CitB"/>
    <property type="match status" value="1"/>
</dbReference>
<dbReference type="SUPFAM" id="SSF54862">
    <property type="entry name" value="4Fe-4S ferredoxins"/>
    <property type="match status" value="1"/>
</dbReference>
<organism evidence="3 4">
    <name type="scientific">Paraburkholderia franconis</name>
    <dbReference type="NCBI Taxonomy" id="2654983"/>
    <lineage>
        <taxon>Bacteria</taxon>
        <taxon>Pseudomonadati</taxon>
        <taxon>Pseudomonadota</taxon>
        <taxon>Betaproteobacteria</taxon>
        <taxon>Burkholderiales</taxon>
        <taxon>Burkholderiaceae</taxon>
        <taxon>Paraburkholderia</taxon>
    </lineage>
</organism>
<gene>
    <name evidence="3" type="primary">tcuB</name>
    <name evidence="3" type="ORF">GCT13_35850</name>
</gene>
<dbReference type="Proteomes" id="UP000484381">
    <property type="component" value="Unassembled WGS sequence"/>
</dbReference>
<keyword evidence="2" id="KW-0472">Membrane</keyword>
<sequence length="414" mass="44822">MRCKHRESKVQKSDTLASARTRHTSRDDAFCAPASHEAASRVIPIVPMTQSENEVARQMQICNACRYCEGFCAVFPAMTRRLEFGKADVNYLANLCHNCGACYHACQYAPPHEFGVNVPQSMAKVRLETYTEYAWPAAFAALYKRNGVTVSVALALGLALFLLLGTAMQGGLAQNVGANFYAIFPHNLLAAMFGAVFLFAVAALGVGVTRFWRDVTEGSMSASAPAMAEAAKNALTLKYLDGGHGDGCNESDDAFTLARRRFHHLTFYGFMLCFAATVVATLYHYVLGLHAPYPFISVPVLLGTAGGIGLLVGPAGLLWLNLRRHPEQGDARQRPMDRGFIALLLLTSASGLALLALRDTASMAALLAVHLGIVIALFATLPYGKFAHGIYRLAALLKSSIEKRQRNDLKLGSD</sequence>
<evidence type="ECO:0000256" key="1">
    <source>
        <dbReference type="SAM" id="MobiDB-lite"/>
    </source>
</evidence>
<feature type="region of interest" description="Disordered" evidence="1">
    <location>
        <begin position="1"/>
        <end position="24"/>
    </location>
</feature>
<feature type="transmembrane region" description="Helical" evidence="2">
    <location>
        <begin position="340"/>
        <end position="357"/>
    </location>
</feature>
<evidence type="ECO:0000313" key="3">
    <source>
        <dbReference type="EMBL" id="MPW22074.1"/>
    </source>
</evidence>
<feature type="transmembrane region" description="Helical" evidence="2">
    <location>
        <begin position="298"/>
        <end position="320"/>
    </location>
</feature>
<feature type="transmembrane region" description="Helical" evidence="2">
    <location>
        <begin position="188"/>
        <end position="212"/>
    </location>
</feature>
<dbReference type="InterPro" id="IPR012830">
    <property type="entry name" value="Citrate_utilization_prot_B"/>
</dbReference>